<gene>
    <name evidence="3 5" type="primary">rpsP</name>
    <name evidence="6" type="ORF">CIK91_13120</name>
    <name evidence="5" type="ORF">PRRU23_10030</name>
</gene>
<keyword evidence="7" id="KW-1185">Reference proteome</keyword>
<reference evidence="5" key="2">
    <citation type="submission" date="2021-08" db="EMBL/GenBank/DDBJ databases">
        <title>Prevotella lacticifex sp. nov., isolated from rumen of cow.</title>
        <authorList>
            <person name="Shinkai T."/>
            <person name="Ikeyama N."/>
            <person name="Kumagai M."/>
            <person name="Ohmori H."/>
            <person name="Sakamoto M."/>
            <person name="Ohkuma M."/>
            <person name="Mitsumori M."/>
        </authorList>
    </citation>
    <scope>NUCLEOTIDE SEQUENCE</scope>
    <source>
        <strain evidence="5">DSM 11371</strain>
    </source>
</reference>
<evidence type="ECO:0000313" key="5">
    <source>
        <dbReference type="EMBL" id="GJG27303.1"/>
    </source>
</evidence>
<dbReference type="SUPFAM" id="SSF54565">
    <property type="entry name" value="Ribosomal protein S16"/>
    <property type="match status" value="1"/>
</dbReference>
<comment type="caution">
    <text evidence="5">The sequence shown here is derived from an EMBL/GenBank/DDBJ whole genome shotgun (WGS) entry which is preliminary data.</text>
</comment>
<evidence type="ECO:0000256" key="3">
    <source>
        <dbReference type="HAMAP-Rule" id="MF_00385"/>
    </source>
</evidence>
<dbReference type="GO" id="GO:0003735">
    <property type="term" value="F:structural constituent of ribosome"/>
    <property type="evidence" value="ECO:0007669"/>
    <property type="project" value="InterPro"/>
</dbReference>
<dbReference type="NCBIfam" id="NF011094">
    <property type="entry name" value="PRK14521.1"/>
    <property type="match status" value="1"/>
</dbReference>
<dbReference type="Pfam" id="PF00886">
    <property type="entry name" value="Ribosomal_S16"/>
    <property type="match status" value="1"/>
</dbReference>
<dbReference type="RefSeq" id="WP_006282242.1">
    <property type="nucleotide sequence ID" value="NZ_BPTR01000001.1"/>
</dbReference>
<keyword evidence="2 3" id="KW-0687">Ribonucleoprotein</keyword>
<comment type="similarity">
    <text evidence="3">Belongs to the bacterial ribosomal protein bS16 family.</text>
</comment>
<accession>A0AA37HWE6</accession>
<dbReference type="GO" id="GO:0006412">
    <property type="term" value="P:translation"/>
    <property type="evidence" value="ECO:0007669"/>
    <property type="project" value="UniProtKB-UniRule"/>
</dbReference>
<keyword evidence="1 3" id="KW-0689">Ribosomal protein</keyword>
<evidence type="ECO:0000256" key="4">
    <source>
        <dbReference type="SAM" id="MobiDB-lite"/>
    </source>
</evidence>
<sequence length="178" mass="19219">MATKIRLQRGGRKSYAFYRIVIADVRAPRDGKFTEKIGTFNPNTNPATVDLNFDRALFWVENGAQPTDTVRNILKSEGVYLMKHLRGGVKKGAFDEAEVQKRFDAWKASKEQQATAVAEASAKAKKEAAAKNLEAEKKVNEAIAKKVADKKAAEAAAKAEAEAAAEAPAAEEAAPAEA</sequence>
<evidence type="ECO:0000313" key="6">
    <source>
        <dbReference type="EMBL" id="OYP53580.1"/>
    </source>
</evidence>
<dbReference type="NCBIfam" id="TIGR00002">
    <property type="entry name" value="S16"/>
    <property type="match status" value="1"/>
</dbReference>
<evidence type="ECO:0000313" key="7">
    <source>
        <dbReference type="Proteomes" id="UP000216189"/>
    </source>
</evidence>
<dbReference type="InterPro" id="IPR023803">
    <property type="entry name" value="Ribosomal_bS16_dom_sf"/>
</dbReference>
<feature type="region of interest" description="Disordered" evidence="4">
    <location>
        <begin position="154"/>
        <end position="178"/>
    </location>
</feature>
<dbReference type="GeneID" id="72479641"/>
<dbReference type="Gene3D" id="3.30.1320.10">
    <property type="match status" value="1"/>
</dbReference>
<proteinExistence type="inferred from homology"/>
<dbReference type="PANTHER" id="PTHR12919:SF20">
    <property type="entry name" value="SMALL RIBOSOMAL SUBUNIT PROTEIN BS16M"/>
    <property type="match status" value="1"/>
</dbReference>
<dbReference type="Proteomes" id="UP000887043">
    <property type="component" value="Unassembled WGS sequence"/>
</dbReference>
<organism evidence="5 8">
    <name type="scientific">Segatella bryantii</name>
    <name type="common">Prevotella bryantii</name>
    <dbReference type="NCBI Taxonomy" id="77095"/>
    <lineage>
        <taxon>Bacteria</taxon>
        <taxon>Pseudomonadati</taxon>
        <taxon>Bacteroidota</taxon>
        <taxon>Bacteroidia</taxon>
        <taxon>Bacteroidales</taxon>
        <taxon>Prevotellaceae</taxon>
        <taxon>Segatella</taxon>
    </lineage>
</organism>
<dbReference type="EMBL" id="BPTR01000001">
    <property type="protein sequence ID" value="GJG27303.1"/>
    <property type="molecule type" value="Genomic_DNA"/>
</dbReference>
<evidence type="ECO:0000256" key="1">
    <source>
        <dbReference type="ARBA" id="ARBA00022980"/>
    </source>
</evidence>
<dbReference type="EMBL" id="NPJF01000064">
    <property type="protein sequence ID" value="OYP53580.1"/>
    <property type="molecule type" value="Genomic_DNA"/>
</dbReference>
<evidence type="ECO:0000256" key="2">
    <source>
        <dbReference type="ARBA" id="ARBA00023274"/>
    </source>
</evidence>
<dbReference type="GO" id="GO:0015935">
    <property type="term" value="C:small ribosomal subunit"/>
    <property type="evidence" value="ECO:0007669"/>
    <property type="project" value="TreeGrafter"/>
</dbReference>
<reference evidence="6 7" key="1">
    <citation type="submission" date="2017-08" db="EMBL/GenBank/DDBJ databases">
        <title>Comparative genomics of non-oral Prevotella species.</title>
        <authorList>
            <person name="Accetto T."/>
            <person name="Nograsek B."/>
            <person name="Avgustin G."/>
        </authorList>
    </citation>
    <scope>NUCLEOTIDE SEQUENCE [LARGE SCALE GENOMIC DNA]</scope>
    <source>
        <strain evidence="6 7">TC1-1</strain>
    </source>
</reference>
<dbReference type="GO" id="GO:0005737">
    <property type="term" value="C:cytoplasm"/>
    <property type="evidence" value="ECO:0007669"/>
    <property type="project" value="UniProtKB-ARBA"/>
</dbReference>
<protein>
    <recommendedName>
        <fullName evidence="3">Small ribosomal subunit protein bS16</fullName>
    </recommendedName>
</protein>
<dbReference type="AlphaFoldDB" id="A0AA37HWE6"/>
<feature type="compositionally biased region" description="Low complexity" evidence="4">
    <location>
        <begin position="162"/>
        <end position="178"/>
    </location>
</feature>
<dbReference type="InterPro" id="IPR000307">
    <property type="entry name" value="Ribosomal_bS16"/>
</dbReference>
<dbReference type="HAMAP" id="MF_00385">
    <property type="entry name" value="Ribosomal_bS16"/>
    <property type="match status" value="1"/>
</dbReference>
<dbReference type="Proteomes" id="UP000216189">
    <property type="component" value="Unassembled WGS sequence"/>
</dbReference>
<evidence type="ECO:0000313" key="8">
    <source>
        <dbReference type="Proteomes" id="UP000887043"/>
    </source>
</evidence>
<name>A0AA37HWE6_SEGBR</name>
<dbReference type="PANTHER" id="PTHR12919">
    <property type="entry name" value="30S RIBOSOMAL PROTEIN S16"/>
    <property type="match status" value="1"/>
</dbReference>